<protein>
    <submittedName>
        <fullName evidence="2">Uncharacterized protein</fullName>
    </submittedName>
</protein>
<name>A1A376_BIFAA</name>
<dbReference type="Proteomes" id="UP000008702">
    <property type="component" value="Chromosome"/>
</dbReference>
<evidence type="ECO:0000313" key="2">
    <source>
        <dbReference type="EMBL" id="BAF40159.1"/>
    </source>
</evidence>
<proteinExistence type="predicted"/>
<organism evidence="2 3">
    <name type="scientific">Bifidobacterium adolescentis (strain ATCC 15703 / DSM 20083 / NCTC 11814 / E194a)</name>
    <dbReference type="NCBI Taxonomy" id="367928"/>
    <lineage>
        <taxon>Bacteria</taxon>
        <taxon>Bacillati</taxon>
        <taxon>Actinomycetota</taxon>
        <taxon>Actinomycetes</taxon>
        <taxon>Bifidobacteriales</taxon>
        <taxon>Bifidobacteriaceae</taxon>
        <taxon>Bifidobacterium</taxon>
    </lineage>
</organism>
<reference evidence="2 3" key="1">
    <citation type="submission" date="2006-12" db="EMBL/GenBank/DDBJ databases">
        <title>Bifidobacterium adolescentis complete genome sequence.</title>
        <authorList>
            <person name="Suzuki T."/>
            <person name="Tsuda Y."/>
            <person name="Kanou N."/>
            <person name="Inoue T."/>
            <person name="Kumazaki K."/>
            <person name="Nagano S."/>
            <person name="Hirai S."/>
            <person name="Tanaka K."/>
            <person name="Watanabe K."/>
        </authorList>
    </citation>
    <scope>NUCLEOTIDE SEQUENCE [LARGE SCALE GENOMIC DNA]</scope>
    <source>
        <strain evidence="3">ATCC 15703 / DSM 20083 / NCTC 11814 / E194a</strain>
    </source>
</reference>
<dbReference type="HOGENOM" id="CLU_2582626_0_0_11"/>
<dbReference type="KEGG" id="bad:BAD_1378"/>
<accession>A1A376</accession>
<evidence type="ECO:0000313" key="3">
    <source>
        <dbReference type="Proteomes" id="UP000008702"/>
    </source>
</evidence>
<dbReference type="EMBL" id="AP009256">
    <property type="protein sequence ID" value="BAF40159.1"/>
    <property type="molecule type" value="Genomic_DNA"/>
</dbReference>
<feature type="region of interest" description="Disordered" evidence="1">
    <location>
        <begin position="22"/>
        <end position="42"/>
    </location>
</feature>
<gene>
    <name evidence="2" type="ordered locus">BAD_1378</name>
</gene>
<sequence length="80" mass="8950">MASIPGIRHQPAFQALPGRITQMPHHLGRGHRRSGIQLHRTPPFRGTEHTIILSFSLQESVRSPLPLMICHSNSSQNDPI</sequence>
<dbReference type="AlphaFoldDB" id="A1A376"/>
<keyword evidence="3" id="KW-1185">Reference proteome</keyword>
<evidence type="ECO:0000256" key="1">
    <source>
        <dbReference type="SAM" id="MobiDB-lite"/>
    </source>
</evidence>